<dbReference type="OrthoDB" id="6548735at2"/>
<gene>
    <name evidence="1" type="ORF">FJW01_08920</name>
</gene>
<keyword evidence="2" id="KW-1185">Reference proteome</keyword>
<name>A0A506QAV5_9GAMM</name>
<protein>
    <submittedName>
        <fullName evidence="1">DUF2559 family protein</fullName>
    </submittedName>
</protein>
<organism evidence="1 2">
    <name type="scientific">Pantoea deleyi</name>
    <dbReference type="NCBI Taxonomy" id="470932"/>
    <lineage>
        <taxon>Bacteria</taxon>
        <taxon>Pseudomonadati</taxon>
        <taxon>Pseudomonadota</taxon>
        <taxon>Gammaproteobacteria</taxon>
        <taxon>Enterobacterales</taxon>
        <taxon>Erwiniaceae</taxon>
        <taxon>Pantoea</taxon>
    </lineage>
</organism>
<dbReference type="InterPro" id="IPR022541">
    <property type="entry name" value="YhfG"/>
</dbReference>
<dbReference type="RefSeq" id="WP_128085964.1">
    <property type="nucleotide sequence ID" value="NZ_CP071405.1"/>
</dbReference>
<dbReference type="AlphaFoldDB" id="A0A506QAV5"/>
<accession>A0A506QAV5</accession>
<dbReference type="Pfam" id="PF10832">
    <property type="entry name" value="YhfG"/>
    <property type="match status" value="1"/>
</dbReference>
<evidence type="ECO:0000313" key="2">
    <source>
        <dbReference type="Proteomes" id="UP000317747"/>
    </source>
</evidence>
<dbReference type="EMBL" id="VHJA01000052">
    <property type="protein sequence ID" value="TPV42937.1"/>
    <property type="molecule type" value="Genomic_DNA"/>
</dbReference>
<reference evidence="1 2" key="1">
    <citation type="submission" date="2019-06" db="EMBL/GenBank/DDBJ databases">
        <title>Taxogenomics and systematics of the genus Pantoea.</title>
        <authorList>
            <person name="Tambong J.T."/>
        </authorList>
    </citation>
    <scope>NUCLEOTIDE SEQUENCE [LARGE SCALE GENOMIC DNA]</scope>
    <source>
        <strain evidence="1 2">LMG 24200</strain>
    </source>
</reference>
<dbReference type="Proteomes" id="UP000317747">
    <property type="component" value="Unassembled WGS sequence"/>
</dbReference>
<evidence type="ECO:0000313" key="1">
    <source>
        <dbReference type="EMBL" id="TPV42937.1"/>
    </source>
</evidence>
<sequence length="54" mass="6079">MKKTARASTSKKAEAIFEATKVANFAASSRLEGIYISADSKLLTLEEIRRRYKQ</sequence>
<comment type="caution">
    <text evidence="1">The sequence shown here is derived from an EMBL/GenBank/DDBJ whole genome shotgun (WGS) entry which is preliminary data.</text>
</comment>
<proteinExistence type="predicted"/>